<gene>
    <name evidence="3" type="ORF">K489DRAFT_29238</name>
</gene>
<reference evidence="3" key="3">
    <citation type="submission" date="2025-08" db="UniProtKB">
        <authorList>
            <consortium name="RefSeq"/>
        </authorList>
    </citation>
    <scope>IDENTIFICATION</scope>
    <source>
        <strain evidence="3">CBS 342.82</strain>
    </source>
</reference>
<dbReference type="GeneID" id="54358018"/>
<dbReference type="AlphaFoldDB" id="A0A6J3MLG2"/>
<accession>A0A6J3MLG2</accession>
<evidence type="ECO:0008006" key="4">
    <source>
        <dbReference type="Google" id="ProtNLM"/>
    </source>
</evidence>
<keyword evidence="2" id="KW-1185">Reference proteome</keyword>
<dbReference type="Proteomes" id="UP000504637">
    <property type="component" value="Unplaced"/>
</dbReference>
<proteinExistence type="predicted"/>
<feature type="signal peptide" evidence="1">
    <location>
        <begin position="1"/>
        <end position="21"/>
    </location>
</feature>
<protein>
    <recommendedName>
        <fullName evidence="4">Secreted protein</fullName>
    </recommendedName>
</protein>
<evidence type="ECO:0000313" key="2">
    <source>
        <dbReference type="Proteomes" id="UP000504637"/>
    </source>
</evidence>
<evidence type="ECO:0000313" key="3">
    <source>
        <dbReference type="RefSeq" id="XP_033464863.1"/>
    </source>
</evidence>
<name>A0A6J3MLG2_9PEZI</name>
<organism evidence="3">
    <name type="scientific">Dissoconium aciculare CBS 342.82</name>
    <dbReference type="NCBI Taxonomy" id="1314786"/>
    <lineage>
        <taxon>Eukaryota</taxon>
        <taxon>Fungi</taxon>
        <taxon>Dikarya</taxon>
        <taxon>Ascomycota</taxon>
        <taxon>Pezizomycotina</taxon>
        <taxon>Dothideomycetes</taxon>
        <taxon>Dothideomycetidae</taxon>
        <taxon>Mycosphaerellales</taxon>
        <taxon>Dissoconiaceae</taxon>
        <taxon>Dissoconium</taxon>
    </lineage>
</organism>
<sequence>MMYGALLIFVQWWGECGVAHAQSSTDQRTPGLSSTLWLPITCSRDEHARAIKDTAARFITQVQRQWIATVSPQVDVEITFHQRNK</sequence>
<dbReference type="RefSeq" id="XP_033464863.1">
    <property type="nucleotide sequence ID" value="XM_033600218.1"/>
</dbReference>
<reference evidence="3" key="2">
    <citation type="submission" date="2020-04" db="EMBL/GenBank/DDBJ databases">
        <authorList>
            <consortium name="NCBI Genome Project"/>
        </authorList>
    </citation>
    <scope>NUCLEOTIDE SEQUENCE</scope>
    <source>
        <strain evidence="3">CBS 342.82</strain>
    </source>
</reference>
<reference evidence="3" key="1">
    <citation type="submission" date="2020-01" db="EMBL/GenBank/DDBJ databases">
        <authorList>
            <consortium name="DOE Joint Genome Institute"/>
            <person name="Haridas S."/>
            <person name="Albert R."/>
            <person name="Binder M."/>
            <person name="Bloem J."/>
            <person name="Labutti K."/>
            <person name="Salamov A."/>
            <person name="Andreopoulos B."/>
            <person name="Baker S.E."/>
            <person name="Barry K."/>
            <person name="Bills G."/>
            <person name="Bluhm B.H."/>
            <person name="Cannon C."/>
            <person name="Castanera R."/>
            <person name="Culley D.E."/>
            <person name="Daum C."/>
            <person name="Ezra D."/>
            <person name="Gonzalez J.B."/>
            <person name="Henrissat B."/>
            <person name="Kuo A."/>
            <person name="Liang C."/>
            <person name="Lipzen A."/>
            <person name="Lutzoni F."/>
            <person name="Magnuson J."/>
            <person name="Mondo S."/>
            <person name="Nolan M."/>
            <person name="Ohm R."/>
            <person name="Pangilinan J."/>
            <person name="Park H.-J."/>
            <person name="Ramirez L."/>
            <person name="Alfaro M."/>
            <person name="Sun H."/>
            <person name="Tritt A."/>
            <person name="Yoshinaga Y."/>
            <person name="Zwiers L.-H."/>
            <person name="Turgeon B.G."/>
            <person name="Goodwin S.B."/>
            <person name="Spatafora J.W."/>
            <person name="Crous P.W."/>
            <person name="Grigoriev I.V."/>
        </authorList>
    </citation>
    <scope>NUCLEOTIDE SEQUENCE</scope>
    <source>
        <strain evidence="3">CBS 342.82</strain>
    </source>
</reference>
<keyword evidence="1" id="KW-0732">Signal</keyword>
<feature type="chain" id="PRO_5026908332" description="Secreted protein" evidence="1">
    <location>
        <begin position="22"/>
        <end position="85"/>
    </location>
</feature>
<evidence type="ECO:0000256" key="1">
    <source>
        <dbReference type="SAM" id="SignalP"/>
    </source>
</evidence>